<dbReference type="Gene3D" id="3.30.450.90">
    <property type="match status" value="1"/>
</dbReference>
<keyword evidence="5" id="KW-0067">ATP-binding</keyword>
<evidence type="ECO:0000313" key="7">
    <source>
        <dbReference type="EMBL" id="ACT17686.1"/>
    </source>
</evidence>
<dbReference type="FunFam" id="3.30.300.160:FF:000002">
    <property type="entry name" value="Type II secretion system protein E"/>
    <property type="match status" value="1"/>
</dbReference>
<dbReference type="SMART" id="SM00382">
    <property type="entry name" value="AAA"/>
    <property type="match status" value="1"/>
</dbReference>
<reference evidence="7" key="1">
    <citation type="submission" date="2009-07" db="EMBL/GenBank/DDBJ databases">
        <title>Complete sequence of Geobacter sp. M21.</title>
        <authorList>
            <consortium name="US DOE Joint Genome Institute"/>
            <person name="Lucas S."/>
            <person name="Copeland A."/>
            <person name="Lapidus A."/>
            <person name="Glavina del Rio T."/>
            <person name="Dalin E."/>
            <person name="Tice H."/>
            <person name="Bruce D."/>
            <person name="Goodwin L."/>
            <person name="Pitluck S."/>
            <person name="Saunders E."/>
            <person name="Brettin T."/>
            <person name="Detter J.C."/>
            <person name="Han C."/>
            <person name="Larimer F."/>
            <person name="Land M."/>
            <person name="Hauser L."/>
            <person name="Kyrpides N."/>
            <person name="Ovchinnikova G."/>
            <person name="Lovley D."/>
        </authorList>
    </citation>
    <scope>NUCLEOTIDE SEQUENCE [LARGE SCALE GENOMIC DNA]</scope>
    <source>
        <strain evidence="7">M21</strain>
    </source>
</reference>
<dbReference type="GO" id="GO:0005737">
    <property type="term" value="C:cytoplasm"/>
    <property type="evidence" value="ECO:0007669"/>
    <property type="project" value="UniProtKB-SubCell"/>
</dbReference>
<dbReference type="InterPro" id="IPR037257">
    <property type="entry name" value="T2SS_E_N_sf"/>
</dbReference>
<dbReference type="GO" id="GO:0005886">
    <property type="term" value="C:plasma membrane"/>
    <property type="evidence" value="ECO:0007669"/>
    <property type="project" value="TreeGrafter"/>
</dbReference>
<comment type="subcellular location">
    <subcellularLocation>
        <location evidence="1">Cytoplasm</location>
    </subcellularLocation>
</comment>
<dbReference type="InterPro" id="IPR007831">
    <property type="entry name" value="T2SS_GspE_N"/>
</dbReference>
<dbReference type="Gene3D" id="3.40.50.300">
    <property type="entry name" value="P-loop containing nucleotide triphosphate hydrolases"/>
    <property type="match status" value="1"/>
</dbReference>
<dbReference type="OrthoDB" id="9805147at2"/>
<proteinExistence type="inferred from homology"/>
<evidence type="ECO:0000256" key="2">
    <source>
        <dbReference type="ARBA" id="ARBA00006611"/>
    </source>
</evidence>
<dbReference type="GO" id="GO:0016887">
    <property type="term" value="F:ATP hydrolysis activity"/>
    <property type="evidence" value="ECO:0007669"/>
    <property type="project" value="InterPro"/>
</dbReference>
<organism evidence="7">
    <name type="scientific">Geobacter sp. (strain M21)</name>
    <dbReference type="NCBI Taxonomy" id="443144"/>
    <lineage>
        <taxon>Bacteria</taxon>
        <taxon>Pseudomonadati</taxon>
        <taxon>Thermodesulfobacteriota</taxon>
        <taxon>Desulfuromonadia</taxon>
        <taxon>Geobacterales</taxon>
        <taxon>Geobacteraceae</taxon>
        <taxon>Geobacter</taxon>
    </lineage>
</organism>
<feature type="domain" description="Bacterial type II secretion system protein E" evidence="6">
    <location>
        <begin position="384"/>
        <end position="398"/>
    </location>
</feature>
<evidence type="ECO:0000256" key="1">
    <source>
        <dbReference type="ARBA" id="ARBA00004496"/>
    </source>
</evidence>
<protein>
    <submittedName>
        <fullName evidence="7">Type IV-A pilus assembly ATPase PilB</fullName>
    </submittedName>
</protein>
<gene>
    <name evidence="7" type="ordered locus">GM21_1631</name>
</gene>
<dbReference type="PANTHER" id="PTHR30258:SF1">
    <property type="entry name" value="PROTEIN TRANSPORT PROTEIN HOFB HOMOLOG"/>
    <property type="match status" value="1"/>
</dbReference>
<dbReference type="SUPFAM" id="SSF52540">
    <property type="entry name" value="P-loop containing nucleoside triphosphate hydrolases"/>
    <property type="match status" value="1"/>
</dbReference>
<dbReference type="HOGENOM" id="CLU_013446_10_1_7"/>
<evidence type="ECO:0000256" key="4">
    <source>
        <dbReference type="ARBA" id="ARBA00022741"/>
    </source>
</evidence>
<dbReference type="FunFam" id="3.30.450.90:FF:000001">
    <property type="entry name" value="Type II secretion system ATPase GspE"/>
    <property type="match status" value="1"/>
</dbReference>
<dbReference type="GO" id="GO:0009297">
    <property type="term" value="P:pilus assembly"/>
    <property type="evidence" value="ECO:0007669"/>
    <property type="project" value="InterPro"/>
</dbReference>
<dbReference type="Pfam" id="PF05157">
    <property type="entry name" value="MshEN"/>
    <property type="match status" value="1"/>
</dbReference>
<dbReference type="PROSITE" id="PS00662">
    <property type="entry name" value="T2SP_E"/>
    <property type="match status" value="1"/>
</dbReference>
<evidence type="ECO:0000256" key="3">
    <source>
        <dbReference type="ARBA" id="ARBA00022490"/>
    </source>
</evidence>
<dbReference type="AlphaFoldDB" id="C6E5S7"/>
<dbReference type="Gene3D" id="3.30.300.160">
    <property type="entry name" value="Type II secretion system, protein E, N-terminal domain"/>
    <property type="match status" value="1"/>
</dbReference>
<name>C6E5S7_GEOSM</name>
<evidence type="ECO:0000256" key="5">
    <source>
        <dbReference type="ARBA" id="ARBA00022840"/>
    </source>
</evidence>
<dbReference type="InterPro" id="IPR003593">
    <property type="entry name" value="AAA+_ATPase"/>
</dbReference>
<accession>C6E5S7</accession>
<dbReference type="CDD" id="cd01129">
    <property type="entry name" value="PulE-GspE-like"/>
    <property type="match status" value="1"/>
</dbReference>
<dbReference type="InterPro" id="IPR013374">
    <property type="entry name" value="ATPase_typ4_pilus-assembl_PilB"/>
</dbReference>
<evidence type="ECO:0000259" key="6">
    <source>
        <dbReference type="PROSITE" id="PS00662"/>
    </source>
</evidence>
<dbReference type="InterPro" id="IPR001482">
    <property type="entry name" value="T2SS/T4SS_dom"/>
</dbReference>
<dbReference type="STRING" id="443144.GM21_1631"/>
<dbReference type="GO" id="GO:0005524">
    <property type="term" value="F:ATP binding"/>
    <property type="evidence" value="ECO:0007669"/>
    <property type="project" value="UniProtKB-KW"/>
</dbReference>
<comment type="similarity">
    <text evidence="2">Belongs to the GSP E family.</text>
</comment>
<keyword evidence="3" id="KW-0963">Cytoplasm</keyword>
<dbReference type="PANTHER" id="PTHR30258">
    <property type="entry name" value="TYPE II SECRETION SYSTEM PROTEIN GSPE-RELATED"/>
    <property type="match status" value="1"/>
</dbReference>
<dbReference type="SUPFAM" id="SSF160246">
    <property type="entry name" value="EspE N-terminal domain-like"/>
    <property type="match status" value="1"/>
</dbReference>
<dbReference type="InterPro" id="IPR027417">
    <property type="entry name" value="P-loop_NTPase"/>
</dbReference>
<dbReference type="KEGG" id="gem:GM21_1631"/>
<dbReference type="NCBIfam" id="TIGR02538">
    <property type="entry name" value="type_IV_pilB"/>
    <property type="match status" value="1"/>
</dbReference>
<dbReference type="EMBL" id="CP001661">
    <property type="protein sequence ID" value="ACT17686.1"/>
    <property type="molecule type" value="Genomic_DNA"/>
</dbReference>
<dbReference type="Pfam" id="PF00437">
    <property type="entry name" value="T2SSE"/>
    <property type="match status" value="1"/>
</dbReference>
<dbReference type="eggNOG" id="COG2804">
    <property type="taxonomic scope" value="Bacteria"/>
</dbReference>
<sequence>MHVSRLGELLVSNSLITKEQLKQALAEQKAAGGQLRLGSILVRENLISEADLTSFLSKQYGVPTINLADYEVEPSVVKIIPAEIAHKYQIVPVNRAGSTLIIAMSDPSNIFAIDDIKFMTGYNVEVVVVAESSIKAAIDKLYDQSASLADVMNDLEIDDLEVVGDDEEVDVGSLERATEDAPVVKLVNLILTDAIKKKASDIHIEPYEKYFRVRYRIDGVLYEVMKPPLKLKNAITSRIKIMSELDIAERRLPQDGRIKIKLGGGKDMDFRVSVLPTLFGEKIVMRLLDKSNLQLDMSKLGYEHEALAHFQREIHKPFGMVLVTGPTGSGKTVSLYSALSELNKVTENISTAEDPVEFNFAGINQVQMHEDIGLNFAAALRAFLRQDPDVIMIGEIRDFETAEIGVKAALTGHLVLSTLHTNDAPSTINRLLNMGIEPFLVASAVNLISAQRLARRVCSECKIVEEVPHQALIDAGLPREQAESAVCYRGTGCPKCNGTGYKGRVGFYQVMPMLEPIRELILNGANTAEIKRESMRLGIKTMRQSGLTKLVEGVTSFEEVLRVTVADD</sequence>
<dbReference type="FunFam" id="3.40.50.300:FF:000398">
    <property type="entry name" value="Type IV pilus assembly ATPase PilB"/>
    <property type="match status" value="1"/>
</dbReference>
<keyword evidence="4" id="KW-0547">Nucleotide-binding</keyword>